<evidence type="ECO:0000256" key="1">
    <source>
        <dbReference type="SAM" id="MobiDB-lite"/>
    </source>
</evidence>
<evidence type="ECO:0000313" key="2">
    <source>
        <dbReference type="EMBL" id="BDP43887.1"/>
    </source>
</evidence>
<reference evidence="2" key="1">
    <citation type="submission" date="2022-07" db="EMBL/GenBank/DDBJ databases">
        <title>Complete Genome Sequence of the Radioresistant Bacterium Deinococcus aetherius ST0316, Isolated from the Air Dust collected in Lower Stratosphere above Japan.</title>
        <authorList>
            <person name="Satoh K."/>
            <person name="Hagiwara K."/>
            <person name="Katsumata K."/>
            <person name="Kubo A."/>
            <person name="Yokobori S."/>
            <person name="Yamagishi A."/>
            <person name="Oono Y."/>
            <person name="Narumi I."/>
        </authorList>
    </citation>
    <scope>NUCLEOTIDE SEQUENCE</scope>
    <source>
        <strain evidence="2">ST0316</strain>
        <plasmid evidence="2">pDAETH-1</plasmid>
    </source>
</reference>
<dbReference type="EMBL" id="AP026561">
    <property type="protein sequence ID" value="BDP43887.1"/>
    <property type="molecule type" value="Genomic_DNA"/>
</dbReference>
<accession>A0ABN6RKM6</accession>
<gene>
    <name evidence="2" type="ORF">DAETH_38560</name>
</gene>
<sequence length="90" mass="9477">MQGGGLSLRDDLHPRVEGGCRRAQVGQDPVPHEGLGLKPQVGDDRVPRIARHPGEVLGRATRRAEQAQGDVEILAEAGDGSVPLGGWSLP</sequence>
<organism evidence="2 3">
    <name type="scientific">Deinococcus aetherius</name>
    <dbReference type="NCBI Taxonomy" id="200252"/>
    <lineage>
        <taxon>Bacteria</taxon>
        <taxon>Thermotogati</taxon>
        <taxon>Deinococcota</taxon>
        <taxon>Deinococci</taxon>
        <taxon>Deinococcales</taxon>
        <taxon>Deinococcaceae</taxon>
        <taxon>Deinococcus</taxon>
    </lineage>
</organism>
<protein>
    <submittedName>
        <fullName evidence="2">Uncharacterized protein</fullName>
    </submittedName>
</protein>
<keyword evidence="3" id="KW-1185">Reference proteome</keyword>
<geneLocation type="plasmid" evidence="2 3">
    <name>pDAETH-1</name>
</geneLocation>
<evidence type="ECO:0000313" key="3">
    <source>
        <dbReference type="Proteomes" id="UP001064971"/>
    </source>
</evidence>
<dbReference type="Proteomes" id="UP001064971">
    <property type="component" value="Plasmid pDAETH-1"/>
</dbReference>
<feature type="region of interest" description="Disordered" evidence="1">
    <location>
        <begin position="22"/>
        <end position="46"/>
    </location>
</feature>
<keyword evidence="2" id="KW-0614">Plasmid</keyword>
<name>A0ABN6RKM6_9DEIO</name>
<proteinExistence type="predicted"/>